<comment type="subcellular location">
    <subcellularLocation>
        <location evidence="1 7">Cell membrane</location>
        <topology evidence="1 7">Multi-pass membrane protein</topology>
    </subcellularLocation>
</comment>
<gene>
    <name evidence="9" type="ORF">C8D74_11365</name>
</gene>
<keyword evidence="3" id="KW-1003">Cell membrane</keyword>
<keyword evidence="4 7" id="KW-0812">Transmembrane</keyword>
<feature type="transmembrane region" description="Helical" evidence="7">
    <location>
        <begin position="12"/>
        <end position="29"/>
    </location>
</feature>
<feature type="transmembrane region" description="Helical" evidence="7">
    <location>
        <begin position="159"/>
        <end position="180"/>
    </location>
</feature>
<dbReference type="SUPFAM" id="SSF161098">
    <property type="entry name" value="MetI-like"/>
    <property type="match status" value="1"/>
</dbReference>
<dbReference type="EMBL" id="SODZ01000013">
    <property type="protein sequence ID" value="TDX12917.1"/>
    <property type="molecule type" value="Genomic_DNA"/>
</dbReference>
<evidence type="ECO:0000256" key="4">
    <source>
        <dbReference type="ARBA" id="ARBA00022692"/>
    </source>
</evidence>
<dbReference type="Pfam" id="PF00528">
    <property type="entry name" value="BPD_transp_1"/>
    <property type="match status" value="1"/>
</dbReference>
<feature type="transmembrane region" description="Helical" evidence="7">
    <location>
        <begin position="303"/>
        <end position="326"/>
    </location>
</feature>
<evidence type="ECO:0000256" key="2">
    <source>
        <dbReference type="ARBA" id="ARBA00022448"/>
    </source>
</evidence>
<keyword evidence="6 7" id="KW-0472">Membrane</keyword>
<feature type="transmembrane region" description="Helical" evidence="7">
    <location>
        <begin position="262"/>
        <end position="283"/>
    </location>
</feature>
<evidence type="ECO:0000256" key="5">
    <source>
        <dbReference type="ARBA" id="ARBA00022989"/>
    </source>
</evidence>
<keyword evidence="10" id="KW-1185">Reference proteome</keyword>
<dbReference type="RefSeq" id="WP_103876141.1">
    <property type="nucleotide sequence ID" value="NZ_SODZ01000013.1"/>
</dbReference>
<dbReference type="InterPro" id="IPR035906">
    <property type="entry name" value="MetI-like_sf"/>
</dbReference>
<evidence type="ECO:0000313" key="9">
    <source>
        <dbReference type="EMBL" id="TDX12917.1"/>
    </source>
</evidence>
<dbReference type="InterPro" id="IPR000515">
    <property type="entry name" value="MetI-like"/>
</dbReference>
<feature type="transmembrane region" description="Helical" evidence="7">
    <location>
        <begin position="200"/>
        <end position="220"/>
    </location>
</feature>
<name>A0A4R8ES48_9BACT</name>
<comment type="caution">
    <text evidence="9">The sequence shown here is derived from an EMBL/GenBank/DDBJ whole genome shotgun (WGS) entry which is preliminary data.</text>
</comment>
<dbReference type="Proteomes" id="UP000294817">
    <property type="component" value="Unassembled WGS sequence"/>
</dbReference>
<reference evidence="9 10" key="1">
    <citation type="submission" date="2019-03" db="EMBL/GenBank/DDBJ databases">
        <title>Genomic Encyclopedia of Type Strains, Phase IV (KMG-IV): sequencing the most valuable type-strain genomes for metagenomic binning, comparative biology and taxonomic classification.</title>
        <authorList>
            <person name="Goeker M."/>
        </authorList>
    </citation>
    <scope>NUCLEOTIDE SEQUENCE [LARGE SCALE GENOMIC DNA]</scope>
    <source>
        <strain evidence="9 10">DSM 13575</strain>
    </source>
</reference>
<accession>A0A4R8ES48</accession>
<evidence type="ECO:0000256" key="1">
    <source>
        <dbReference type="ARBA" id="ARBA00004651"/>
    </source>
</evidence>
<evidence type="ECO:0000259" key="8">
    <source>
        <dbReference type="PROSITE" id="PS50928"/>
    </source>
</evidence>
<keyword evidence="5 7" id="KW-1133">Transmembrane helix</keyword>
<organism evidence="9 10">
    <name type="scientific">Petrotoga sibirica</name>
    <dbReference type="NCBI Taxonomy" id="156202"/>
    <lineage>
        <taxon>Bacteria</taxon>
        <taxon>Thermotogati</taxon>
        <taxon>Thermotogota</taxon>
        <taxon>Thermotogae</taxon>
        <taxon>Petrotogales</taxon>
        <taxon>Petrotogaceae</taxon>
        <taxon>Petrotoga</taxon>
    </lineage>
</organism>
<feature type="transmembrane region" description="Helical" evidence="7">
    <location>
        <begin position="114"/>
        <end position="138"/>
    </location>
</feature>
<proteinExistence type="inferred from homology"/>
<dbReference type="PANTHER" id="PTHR30465:SF55">
    <property type="entry name" value="OLIGOPEPTIDE ABC TRANSPORTER, PERMEASE PROTEIN"/>
    <property type="match status" value="1"/>
</dbReference>
<dbReference type="CDD" id="cd06261">
    <property type="entry name" value="TM_PBP2"/>
    <property type="match status" value="1"/>
</dbReference>
<sequence length="336" mass="37688">MKVLKTYIIPRLIQYLLVIFIGITITFIIPRLTPIDPVQSAINRLTSYGGAYMEPEAVASMQNTLKELYGLEGGVVEQYFAFWKHLFTFDFGPSLSMFPTLVTEIIANSLPWTFFLLFFSLIISWIIGNILGGLAGYFKEKKWSNVLAVVAMSIYPIPYYVMALILVILFVYIFPIFPMMGGYSVGIQPSFTWSFFLDVLRHSILPAISLILVGIGWWFLSMRSMTSNIVAEDFVTYAEFAGLPKNKLLYSYVMRNGVLPQITALALQIGGIFNGAIITEVAFSYPGVGSLLQKSITNGDFNLMMGISVLSIIAIATASLIIDLIYPLFDPRIRYR</sequence>
<evidence type="ECO:0000313" key="10">
    <source>
        <dbReference type="Proteomes" id="UP000294817"/>
    </source>
</evidence>
<feature type="domain" description="ABC transmembrane type-1" evidence="8">
    <location>
        <begin position="110"/>
        <end position="326"/>
    </location>
</feature>
<dbReference type="PROSITE" id="PS50928">
    <property type="entry name" value="ABC_TM1"/>
    <property type="match status" value="1"/>
</dbReference>
<evidence type="ECO:0000256" key="6">
    <source>
        <dbReference type="ARBA" id="ARBA00023136"/>
    </source>
</evidence>
<dbReference type="Gene3D" id="1.10.3720.10">
    <property type="entry name" value="MetI-like"/>
    <property type="match status" value="1"/>
</dbReference>
<protein>
    <submittedName>
        <fullName evidence="9">Peptide/nickel transport system permease protein</fullName>
    </submittedName>
</protein>
<dbReference type="PANTHER" id="PTHR30465">
    <property type="entry name" value="INNER MEMBRANE ABC TRANSPORTER"/>
    <property type="match status" value="1"/>
</dbReference>
<dbReference type="GO" id="GO:0055085">
    <property type="term" value="P:transmembrane transport"/>
    <property type="evidence" value="ECO:0007669"/>
    <property type="project" value="InterPro"/>
</dbReference>
<dbReference type="AlphaFoldDB" id="A0A4R8ES48"/>
<evidence type="ECO:0000256" key="7">
    <source>
        <dbReference type="RuleBase" id="RU363032"/>
    </source>
</evidence>
<comment type="similarity">
    <text evidence="7">Belongs to the binding-protein-dependent transport system permease family.</text>
</comment>
<dbReference type="GO" id="GO:0005886">
    <property type="term" value="C:plasma membrane"/>
    <property type="evidence" value="ECO:0007669"/>
    <property type="project" value="UniProtKB-SubCell"/>
</dbReference>
<keyword evidence="2 7" id="KW-0813">Transport</keyword>
<evidence type="ECO:0000256" key="3">
    <source>
        <dbReference type="ARBA" id="ARBA00022475"/>
    </source>
</evidence>